<dbReference type="InterPro" id="IPR019292">
    <property type="entry name" value="McrC"/>
</dbReference>
<proteinExistence type="predicted"/>
<dbReference type="PANTHER" id="PTHR38733:SF1">
    <property type="entry name" value="TYPE IV METHYL-DIRECTED RESTRICTION ENZYME ECOKMCRBC"/>
    <property type="match status" value="1"/>
</dbReference>
<accession>A0A380TIR2</accession>
<protein>
    <submittedName>
        <fullName evidence="1">5-methylcytosine-specific restriction enzyme subunit McrC</fullName>
    </submittedName>
</protein>
<name>A0A380TIR2_9ZZZZ</name>
<reference evidence="1" key="1">
    <citation type="submission" date="2018-07" db="EMBL/GenBank/DDBJ databases">
        <authorList>
            <person name="Quirk P.G."/>
            <person name="Krulwich T.A."/>
        </authorList>
    </citation>
    <scope>NUCLEOTIDE SEQUENCE</scope>
</reference>
<organism evidence="1">
    <name type="scientific">metagenome</name>
    <dbReference type="NCBI Taxonomy" id="256318"/>
    <lineage>
        <taxon>unclassified sequences</taxon>
        <taxon>metagenomes</taxon>
    </lineage>
</organism>
<gene>
    <name evidence="1" type="ORF">DF3PB_470002</name>
</gene>
<sequence length="192" mass="21693">MPTEEQGNHSLPELDRNQIILHKVYERFVANFYRLHLRGWTVRTQTPLGWHADKTSVFMPAMSADAVLHEVATGRRVVLDTKFTARSLVTNRWGTSVFDSSHVYQIYAYLRSQEHLSDSDRDASGLLLYPTVGDELDETVALHGHSIHFRTVNLSLPWQEIETGLLSVVVLPGQLERGTEVPVSAISTDSLR</sequence>
<dbReference type="AlphaFoldDB" id="A0A380TIR2"/>
<dbReference type="PANTHER" id="PTHR38733">
    <property type="entry name" value="PROTEIN MCRC"/>
    <property type="match status" value="1"/>
</dbReference>
<evidence type="ECO:0000313" key="1">
    <source>
        <dbReference type="EMBL" id="SUS07591.1"/>
    </source>
</evidence>
<dbReference type="EMBL" id="UIDG01000412">
    <property type="protein sequence ID" value="SUS07591.1"/>
    <property type="molecule type" value="Genomic_DNA"/>
</dbReference>
<dbReference type="Pfam" id="PF10117">
    <property type="entry name" value="McrBC"/>
    <property type="match status" value="1"/>
</dbReference>